<name>A0AA94F3K2_9FLAO</name>
<dbReference type="EMBL" id="RWGX01000004">
    <property type="protein sequence ID" value="RVU88738.1"/>
    <property type="molecule type" value="Genomic_DNA"/>
</dbReference>
<accession>A0AA94F3K2</accession>
<proteinExistence type="predicted"/>
<reference evidence="1" key="1">
    <citation type="submission" date="2018-12" db="EMBL/GenBank/DDBJ databases">
        <title>Draft genome sequence of Flaovobacterium columnare BGFS27 isolated from channel catfish in Alabama.</title>
        <authorList>
            <person name="Cai W."/>
            <person name="Arias C."/>
        </authorList>
    </citation>
    <scope>NUCLEOTIDE SEQUENCE [LARGE SCALE GENOMIC DNA]</scope>
    <source>
        <strain evidence="1">BGFS27</strain>
    </source>
</reference>
<sequence length="150" mass="17861">MKNILQAIQSRLTEVIELNYIDEDWGQLDYYSQNMPVQWPCCLIDINSLDYSNTGVDRFQTPRIRQMAKASVKITLANLKLTNTSFHAPQQQKNDAWLIWELTQKIHEKLHGWNPDENCSYLIRKNLQRNLREDGVQEYQIQYEFELKNI</sequence>
<comment type="caution">
    <text evidence="1">The sequence shown here is derived from an EMBL/GenBank/DDBJ whole genome shotgun (WGS) entry which is preliminary data.</text>
</comment>
<dbReference type="RefSeq" id="WP_127822264.1">
    <property type="nucleotide sequence ID" value="NZ_RWGX02000014.1"/>
</dbReference>
<evidence type="ECO:0000313" key="1">
    <source>
        <dbReference type="EMBL" id="RVU88738.1"/>
    </source>
</evidence>
<dbReference type="AlphaFoldDB" id="A0AA94F3K2"/>
<organism evidence="1">
    <name type="scientific">Flavobacterium columnare</name>
    <dbReference type="NCBI Taxonomy" id="996"/>
    <lineage>
        <taxon>Bacteria</taxon>
        <taxon>Pseudomonadati</taxon>
        <taxon>Bacteroidota</taxon>
        <taxon>Flavobacteriia</taxon>
        <taxon>Flavobacteriales</taxon>
        <taxon>Flavobacteriaceae</taxon>
        <taxon>Flavobacterium</taxon>
    </lineage>
</organism>
<gene>
    <name evidence="1" type="ORF">EJB19_11455</name>
</gene>
<protein>
    <submittedName>
        <fullName evidence="1">Uncharacterized protein</fullName>
    </submittedName>
</protein>